<evidence type="ECO:0000313" key="4">
    <source>
        <dbReference type="Proteomes" id="UP000261166"/>
    </source>
</evidence>
<dbReference type="OrthoDB" id="9801697at2"/>
<sequence length="237" mass="26573">MRYTMGNFIYFFKRLKAVSLGHGSILRTIRYNFNYLPWKCAIELPMLVGRNTKISGRGHIEISYPRKSNPHIYIGGKALQWMDEREATVIRVDGLLRINEEIYIGKGCRFEIGEEGVLELQKGTNFTGLSTVVCRNRITFGERDLISWNTLFMDSDAHTIVGADGKKNQSKSVTIDDHVWIGAKSTVLKGTYIGRDVVVAAGSIVHGKYKQTSCVIGGNPAVVIKNEITWDIGCPDR</sequence>
<dbReference type="InterPro" id="IPR011004">
    <property type="entry name" value="Trimer_LpxA-like_sf"/>
</dbReference>
<gene>
    <name evidence="2" type="ORF">DWY69_13275</name>
    <name evidence="1" type="ORF">DXC51_02995</name>
</gene>
<evidence type="ECO:0000313" key="1">
    <source>
        <dbReference type="EMBL" id="RGE64058.1"/>
    </source>
</evidence>
<organism evidence="2 4">
    <name type="scientific">Eisenbergiella massiliensis</name>
    <dbReference type="NCBI Taxonomy" id="1720294"/>
    <lineage>
        <taxon>Bacteria</taxon>
        <taxon>Bacillati</taxon>
        <taxon>Bacillota</taxon>
        <taxon>Clostridia</taxon>
        <taxon>Lachnospirales</taxon>
        <taxon>Lachnospiraceae</taxon>
        <taxon>Eisenbergiella</taxon>
    </lineage>
</organism>
<dbReference type="PANTHER" id="PTHR23416">
    <property type="entry name" value="SIALIC ACID SYNTHASE-RELATED"/>
    <property type="match status" value="1"/>
</dbReference>
<evidence type="ECO:0000313" key="2">
    <source>
        <dbReference type="EMBL" id="RGE71167.1"/>
    </source>
</evidence>
<evidence type="ECO:0008006" key="5">
    <source>
        <dbReference type="Google" id="ProtNLM"/>
    </source>
</evidence>
<dbReference type="InterPro" id="IPR001451">
    <property type="entry name" value="Hexapep"/>
</dbReference>
<dbReference type="Proteomes" id="UP000261166">
    <property type="component" value="Unassembled WGS sequence"/>
</dbReference>
<dbReference type="EMBL" id="QVLU01000011">
    <property type="protein sequence ID" value="RGE71167.1"/>
    <property type="molecule type" value="Genomic_DNA"/>
</dbReference>
<dbReference type="Gene3D" id="2.160.10.10">
    <property type="entry name" value="Hexapeptide repeat proteins"/>
    <property type="match status" value="1"/>
</dbReference>
<comment type="caution">
    <text evidence="2">The sequence shown here is derived from an EMBL/GenBank/DDBJ whole genome shotgun (WGS) entry which is preliminary data.</text>
</comment>
<dbReference type="PANTHER" id="PTHR23416:SF78">
    <property type="entry name" value="LIPOPOLYSACCHARIDE BIOSYNTHESIS O-ACETYL TRANSFERASE WBBJ-RELATED"/>
    <property type="match status" value="1"/>
</dbReference>
<evidence type="ECO:0000313" key="3">
    <source>
        <dbReference type="Proteomes" id="UP000260812"/>
    </source>
</evidence>
<protein>
    <recommendedName>
        <fullName evidence="5">Acyltransferase</fullName>
    </recommendedName>
</protein>
<keyword evidence="3" id="KW-1185">Reference proteome</keyword>
<name>A0A3E3IVS8_9FIRM</name>
<dbReference type="Pfam" id="PF00132">
    <property type="entry name" value="Hexapep"/>
    <property type="match status" value="1"/>
</dbReference>
<dbReference type="SUPFAM" id="SSF51161">
    <property type="entry name" value="Trimeric LpxA-like enzymes"/>
    <property type="match status" value="1"/>
</dbReference>
<dbReference type="InterPro" id="IPR051159">
    <property type="entry name" value="Hexapeptide_acetyltransf"/>
</dbReference>
<reference evidence="2 4" key="1">
    <citation type="submission" date="2018-08" db="EMBL/GenBank/DDBJ databases">
        <title>A genome reference for cultivated species of the human gut microbiota.</title>
        <authorList>
            <person name="Zou Y."/>
            <person name="Xue W."/>
            <person name="Luo G."/>
        </authorList>
    </citation>
    <scope>NUCLEOTIDE SEQUENCE [LARGE SCALE GENOMIC DNA]</scope>
    <source>
        <strain evidence="2 4">AF26-4BH</strain>
        <strain evidence="1">TF05-5AC</strain>
    </source>
</reference>
<dbReference type="EMBL" id="QVLV01000002">
    <property type="protein sequence ID" value="RGE64058.1"/>
    <property type="molecule type" value="Genomic_DNA"/>
</dbReference>
<accession>A0A3E3IVS8</accession>
<dbReference type="AlphaFoldDB" id="A0A3E3IVS8"/>
<proteinExistence type="predicted"/>
<dbReference type="Proteomes" id="UP000260812">
    <property type="component" value="Unassembled WGS sequence"/>
</dbReference>